<protein>
    <submittedName>
        <fullName evidence="1">Uncharacterized protein</fullName>
    </submittedName>
</protein>
<dbReference type="Proteomes" id="UP000006882">
    <property type="component" value="Chromosome G1"/>
</dbReference>
<sequence>MHLTNLQIMTSTLFCCSEFFLNNPLILAFQSFEFLLGIQCIQHPRLFPVFWDCLPIFWLDFFIWLRW</sequence>
<organism evidence="1 2">
    <name type="scientific">Prunus persica</name>
    <name type="common">Peach</name>
    <name type="synonym">Amygdalus persica</name>
    <dbReference type="NCBI Taxonomy" id="3760"/>
    <lineage>
        <taxon>Eukaryota</taxon>
        <taxon>Viridiplantae</taxon>
        <taxon>Streptophyta</taxon>
        <taxon>Embryophyta</taxon>
        <taxon>Tracheophyta</taxon>
        <taxon>Spermatophyta</taxon>
        <taxon>Magnoliopsida</taxon>
        <taxon>eudicotyledons</taxon>
        <taxon>Gunneridae</taxon>
        <taxon>Pentapetalae</taxon>
        <taxon>rosids</taxon>
        <taxon>fabids</taxon>
        <taxon>Rosales</taxon>
        <taxon>Rosaceae</taxon>
        <taxon>Amygdaloideae</taxon>
        <taxon>Amygdaleae</taxon>
        <taxon>Prunus</taxon>
    </lineage>
</organism>
<dbReference type="AlphaFoldDB" id="A0A251QYA8"/>
<evidence type="ECO:0000313" key="2">
    <source>
        <dbReference type="Proteomes" id="UP000006882"/>
    </source>
</evidence>
<name>A0A251QYA8_PRUPE</name>
<dbReference type="EMBL" id="CM007651">
    <property type="protein sequence ID" value="ONI28832.1"/>
    <property type="molecule type" value="Genomic_DNA"/>
</dbReference>
<evidence type="ECO:0000313" key="1">
    <source>
        <dbReference type="EMBL" id="ONI28832.1"/>
    </source>
</evidence>
<reference evidence="1 2" key="1">
    <citation type="journal article" date="2013" name="Nat. Genet.">
        <title>The high-quality draft genome of peach (Prunus persica) identifies unique patterns of genetic diversity, domestication and genome evolution.</title>
        <authorList>
            <consortium name="International Peach Genome Initiative"/>
            <person name="Verde I."/>
            <person name="Abbott A.G."/>
            <person name="Scalabrin S."/>
            <person name="Jung S."/>
            <person name="Shu S."/>
            <person name="Marroni F."/>
            <person name="Zhebentyayeva T."/>
            <person name="Dettori M.T."/>
            <person name="Grimwood J."/>
            <person name="Cattonaro F."/>
            <person name="Zuccolo A."/>
            <person name="Rossini L."/>
            <person name="Jenkins J."/>
            <person name="Vendramin E."/>
            <person name="Meisel L.A."/>
            <person name="Decroocq V."/>
            <person name="Sosinski B."/>
            <person name="Prochnik S."/>
            <person name="Mitros T."/>
            <person name="Policriti A."/>
            <person name="Cipriani G."/>
            <person name="Dondini L."/>
            <person name="Ficklin S."/>
            <person name="Goodstein D.M."/>
            <person name="Xuan P."/>
            <person name="Del Fabbro C."/>
            <person name="Aramini V."/>
            <person name="Copetti D."/>
            <person name="Gonzalez S."/>
            <person name="Horner D.S."/>
            <person name="Falchi R."/>
            <person name="Lucas S."/>
            <person name="Mica E."/>
            <person name="Maldonado J."/>
            <person name="Lazzari B."/>
            <person name="Bielenberg D."/>
            <person name="Pirona R."/>
            <person name="Miculan M."/>
            <person name="Barakat A."/>
            <person name="Testolin R."/>
            <person name="Stella A."/>
            <person name="Tartarini S."/>
            <person name="Tonutti P."/>
            <person name="Arus P."/>
            <person name="Orellana A."/>
            <person name="Wells C."/>
            <person name="Main D."/>
            <person name="Vizzotto G."/>
            <person name="Silva H."/>
            <person name="Salamini F."/>
            <person name="Schmutz J."/>
            <person name="Morgante M."/>
            <person name="Rokhsar D.S."/>
        </authorList>
    </citation>
    <scope>NUCLEOTIDE SEQUENCE [LARGE SCALE GENOMIC DNA]</scope>
    <source>
        <strain evidence="2">cv. Nemared</strain>
    </source>
</reference>
<proteinExistence type="predicted"/>
<accession>A0A251QYA8</accession>
<gene>
    <name evidence="1" type="ORF">PRUPE_1G163900</name>
</gene>
<keyword evidence="2" id="KW-1185">Reference proteome</keyword>
<dbReference type="Gramene" id="ONI28832">
    <property type="protein sequence ID" value="ONI28832"/>
    <property type="gene ID" value="PRUPE_1G163900"/>
</dbReference>